<accession>I1BYS8</accession>
<dbReference type="EMBL" id="CH476735">
    <property type="protein sequence ID" value="EIE81358.1"/>
    <property type="molecule type" value="Genomic_DNA"/>
</dbReference>
<dbReference type="eggNOG" id="KOG3086">
    <property type="taxonomic scope" value="Eukaryota"/>
</dbReference>
<feature type="signal peptide" evidence="7">
    <location>
        <begin position="1"/>
        <end position="24"/>
    </location>
</feature>
<organism evidence="9 10">
    <name type="scientific">Rhizopus delemar (strain RA 99-880 / ATCC MYA-4621 / FGSC 9543 / NRRL 43880)</name>
    <name type="common">Mucormycosis agent</name>
    <name type="synonym">Rhizopus arrhizus var. delemar</name>
    <dbReference type="NCBI Taxonomy" id="246409"/>
    <lineage>
        <taxon>Eukaryota</taxon>
        <taxon>Fungi</taxon>
        <taxon>Fungi incertae sedis</taxon>
        <taxon>Mucoromycota</taxon>
        <taxon>Mucoromycotina</taxon>
        <taxon>Mucoromycetes</taxon>
        <taxon>Mucorales</taxon>
        <taxon>Mucorineae</taxon>
        <taxon>Rhizopodaceae</taxon>
        <taxon>Rhizopus</taxon>
    </lineage>
</organism>
<dbReference type="CDD" id="cd04077">
    <property type="entry name" value="Peptidases_S8_PCSK9_ProteinaseK_like"/>
    <property type="match status" value="1"/>
</dbReference>
<dbReference type="GO" id="GO:0004252">
    <property type="term" value="F:serine-type endopeptidase activity"/>
    <property type="evidence" value="ECO:0007669"/>
    <property type="project" value="InterPro"/>
</dbReference>
<dbReference type="CDD" id="cd07361">
    <property type="entry name" value="MEMO_like"/>
    <property type="match status" value="1"/>
</dbReference>
<sequence length="626" mass="69371">MVHCFLKLSFLSVILFISSTKAQSESPTHIVKFKSFVGRASAPAILLSHHRDFLSFVRKKNVSVNPLAQDLHLNRIDLGNNFNAVEGVFSDHAFLDYLYKQSTVEYVESNQVYKTTVVGSKQRRAEEEEEEDEGLEEDEDGLIDSGTDNQTISSTLKKGKPSNWGLARIHQRQRGDFEKYVFDSIGGAGIEVYVLDTGVYADHLDFGHRVIHSINLIMHEDENDMGGHGTHVAAKIAGTEYGVAKTATIRSVKVLNKLGDGSTSTLLKGIEHVIKSAKPGHSLINLSLSGPHSRLIDDALNEIVLNYNIPVFASAGNAGTDACFFTPSSNPNVFSVGAIDMEDRVPHYSDVGECAIRDLATKDVIYFDPEKSSSPNNNLPASHAGSWYTNDKKALDKELNLYIKKSVEEMTADGLQLPIKHVKAIIAPKRVFILGPSHVCATRECLLPNYDTYETPLGNLPVDWSVIEDLHKTGLFGLADSEDEINEHSIEMHLPFIYKAFEKTQKHCLSSRPISVTDKDHGIHLNRNNASSTIVRPIYESIQALDHQGIKAIESLSFDQFENYLNETDNTICGRNPIGVLLACLEEMKGDRSARCLKYAQSSKCRTLEDSSVSYASIYIQVVPEQ</sequence>
<dbReference type="InParanoid" id="I1BYS8"/>
<comment type="similarity">
    <text evidence="5">Belongs to the peptidase S8 family.</text>
</comment>
<keyword evidence="3" id="KW-0378">Hydrolase</keyword>
<dbReference type="eggNOG" id="KOG1153">
    <property type="taxonomic scope" value="Eukaryota"/>
</dbReference>
<keyword evidence="10" id="KW-1185">Reference proteome</keyword>
<proteinExistence type="inferred from homology"/>
<dbReference type="PRINTS" id="PR00723">
    <property type="entry name" value="SUBTILISIN"/>
</dbReference>
<feature type="compositionally biased region" description="Polar residues" evidence="6">
    <location>
        <begin position="146"/>
        <end position="156"/>
    </location>
</feature>
<dbReference type="Pfam" id="PF00082">
    <property type="entry name" value="Peptidase_S8"/>
    <property type="match status" value="1"/>
</dbReference>
<dbReference type="Gene3D" id="3.40.50.200">
    <property type="entry name" value="Peptidase S8/S53 domain"/>
    <property type="match status" value="1"/>
</dbReference>
<evidence type="ECO:0000259" key="8">
    <source>
        <dbReference type="Pfam" id="PF00082"/>
    </source>
</evidence>
<feature type="domain" description="Peptidase S8/S53" evidence="8">
    <location>
        <begin position="187"/>
        <end position="355"/>
    </location>
</feature>
<dbReference type="NCBIfam" id="TIGR04336">
    <property type="entry name" value="AmmeMemoSam_B"/>
    <property type="match status" value="1"/>
</dbReference>
<dbReference type="SUPFAM" id="SSF52743">
    <property type="entry name" value="Subtilisin-like"/>
    <property type="match status" value="1"/>
</dbReference>
<dbReference type="RefSeq" id="XP_067516754.1">
    <property type="nucleotide sequence ID" value="XM_067660653.1"/>
</dbReference>
<feature type="chain" id="PRO_5003637800" description="Peptidase S8/S53 domain-containing protein" evidence="7">
    <location>
        <begin position="25"/>
        <end position="626"/>
    </location>
</feature>
<comment type="similarity">
    <text evidence="1">Belongs to the MEMO1 family.</text>
</comment>
<dbReference type="VEuPathDB" id="FungiDB:RO3G_06063"/>
<feature type="compositionally biased region" description="Acidic residues" evidence="6">
    <location>
        <begin position="127"/>
        <end position="142"/>
    </location>
</feature>
<protein>
    <recommendedName>
        <fullName evidence="8">Peptidase S8/S53 domain-containing protein</fullName>
    </recommendedName>
</protein>
<dbReference type="GO" id="GO:0006508">
    <property type="term" value="P:proteolysis"/>
    <property type="evidence" value="ECO:0007669"/>
    <property type="project" value="UniProtKB-KW"/>
</dbReference>
<comment type="caution">
    <text evidence="5">Lacks conserved residue(s) required for the propagation of feature annotation.</text>
</comment>
<gene>
    <name evidence="9" type="ORF">RO3G_06063</name>
</gene>
<dbReference type="InterPro" id="IPR023827">
    <property type="entry name" value="Peptidase_S8_Asp-AS"/>
</dbReference>
<dbReference type="AlphaFoldDB" id="I1BYS8"/>
<evidence type="ECO:0000256" key="4">
    <source>
        <dbReference type="ARBA" id="ARBA00022825"/>
    </source>
</evidence>
<evidence type="ECO:0000256" key="7">
    <source>
        <dbReference type="SAM" id="SignalP"/>
    </source>
</evidence>
<evidence type="ECO:0000313" key="10">
    <source>
        <dbReference type="Proteomes" id="UP000009138"/>
    </source>
</evidence>
<dbReference type="Pfam" id="PF01875">
    <property type="entry name" value="Memo"/>
    <property type="match status" value="2"/>
</dbReference>
<name>I1BYS8_RHIO9</name>
<evidence type="ECO:0000313" key="9">
    <source>
        <dbReference type="EMBL" id="EIE81358.1"/>
    </source>
</evidence>
<dbReference type="Proteomes" id="UP000009138">
    <property type="component" value="Unassembled WGS sequence"/>
</dbReference>
<reference evidence="9 10" key="1">
    <citation type="journal article" date="2009" name="PLoS Genet.">
        <title>Genomic analysis of the basal lineage fungus Rhizopus oryzae reveals a whole-genome duplication.</title>
        <authorList>
            <person name="Ma L.-J."/>
            <person name="Ibrahim A.S."/>
            <person name="Skory C."/>
            <person name="Grabherr M.G."/>
            <person name="Burger G."/>
            <person name="Butler M."/>
            <person name="Elias M."/>
            <person name="Idnurm A."/>
            <person name="Lang B.F."/>
            <person name="Sone T."/>
            <person name="Abe A."/>
            <person name="Calvo S.E."/>
            <person name="Corrochano L.M."/>
            <person name="Engels R."/>
            <person name="Fu J."/>
            <person name="Hansberg W."/>
            <person name="Kim J.-M."/>
            <person name="Kodira C.D."/>
            <person name="Koehrsen M.J."/>
            <person name="Liu B."/>
            <person name="Miranda-Saavedra D."/>
            <person name="O'Leary S."/>
            <person name="Ortiz-Castellanos L."/>
            <person name="Poulter R."/>
            <person name="Rodriguez-Romero J."/>
            <person name="Ruiz-Herrera J."/>
            <person name="Shen Y.-Q."/>
            <person name="Zeng Q."/>
            <person name="Galagan J."/>
            <person name="Birren B.W."/>
            <person name="Cuomo C.A."/>
            <person name="Wickes B.L."/>
        </authorList>
    </citation>
    <scope>NUCLEOTIDE SEQUENCE [LARGE SCALE GENOMIC DNA]</scope>
    <source>
        <strain evidence="10">RA 99-880 / ATCC MYA-4621 / FGSC 9543 / NRRL 43880</strain>
    </source>
</reference>
<evidence type="ECO:0000256" key="1">
    <source>
        <dbReference type="ARBA" id="ARBA00006315"/>
    </source>
</evidence>
<dbReference type="InterPro" id="IPR034193">
    <property type="entry name" value="PCSK9_ProteinaseK-like"/>
</dbReference>
<dbReference type="GeneID" id="93613034"/>
<keyword evidence="4" id="KW-0720">Serine protease</keyword>
<evidence type="ECO:0000256" key="3">
    <source>
        <dbReference type="ARBA" id="ARBA00022801"/>
    </source>
</evidence>
<evidence type="ECO:0000256" key="2">
    <source>
        <dbReference type="ARBA" id="ARBA00022670"/>
    </source>
</evidence>
<dbReference type="MEROPS" id="S08.025"/>
<feature type="region of interest" description="Disordered" evidence="6">
    <location>
        <begin position="118"/>
        <end position="160"/>
    </location>
</feature>
<dbReference type="InterPro" id="IPR002737">
    <property type="entry name" value="MEMO1_fam"/>
</dbReference>
<dbReference type="InterPro" id="IPR036852">
    <property type="entry name" value="Peptidase_S8/S53_dom_sf"/>
</dbReference>
<dbReference type="PANTHER" id="PTHR11060:SF0">
    <property type="entry name" value="PROTEIN MEMO1"/>
    <property type="match status" value="1"/>
</dbReference>
<dbReference type="PROSITE" id="PS51892">
    <property type="entry name" value="SUBTILASE"/>
    <property type="match status" value="1"/>
</dbReference>
<dbReference type="OrthoDB" id="206201at2759"/>
<evidence type="ECO:0000256" key="5">
    <source>
        <dbReference type="PROSITE-ProRule" id="PRU01240"/>
    </source>
</evidence>
<dbReference type="PROSITE" id="PS00136">
    <property type="entry name" value="SUBTILASE_ASP"/>
    <property type="match status" value="1"/>
</dbReference>
<dbReference type="InterPro" id="IPR015500">
    <property type="entry name" value="Peptidase_S8_subtilisin-rel"/>
</dbReference>
<dbReference type="PANTHER" id="PTHR11060">
    <property type="entry name" value="PROTEIN MEMO1"/>
    <property type="match status" value="1"/>
</dbReference>
<keyword evidence="2" id="KW-0645">Protease</keyword>
<keyword evidence="7" id="KW-0732">Signal</keyword>
<evidence type="ECO:0000256" key="6">
    <source>
        <dbReference type="SAM" id="MobiDB-lite"/>
    </source>
</evidence>
<dbReference type="Gene3D" id="3.40.830.10">
    <property type="entry name" value="LigB-like"/>
    <property type="match status" value="2"/>
</dbReference>
<dbReference type="InterPro" id="IPR000209">
    <property type="entry name" value="Peptidase_S8/S53_dom"/>
</dbReference>
<dbReference type="STRING" id="246409.I1BYS8"/>